<feature type="chain" id="PRO_5021388335" description="Cytochrome c domain-containing protein" evidence="5">
    <location>
        <begin position="28"/>
        <end position="159"/>
    </location>
</feature>
<dbReference type="PANTHER" id="PTHR35008">
    <property type="entry name" value="BLL4482 PROTEIN-RELATED"/>
    <property type="match status" value="1"/>
</dbReference>
<evidence type="ECO:0000256" key="4">
    <source>
        <dbReference type="PROSITE-ProRule" id="PRU00433"/>
    </source>
</evidence>
<feature type="signal peptide" evidence="5">
    <location>
        <begin position="1"/>
        <end position="27"/>
    </location>
</feature>
<dbReference type="InterPro" id="IPR051459">
    <property type="entry name" value="Cytochrome_c-type_DH"/>
</dbReference>
<dbReference type="Pfam" id="PF13442">
    <property type="entry name" value="Cytochrome_CBB3"/>
    <property type="match status" value="1"/>
</dbReference>
<dbReference type="InterPro" id="IPR009056">
    <property type="entry name" value="Cyt_c-like_dom"/>
</dbReference>
<accession>A0A4Y3TRY0</accession>
<comment type="caution">
    <text evidence="7">The sequence shown here is derived from an EMBL/GenBank/DDBJ whole genome shotgun (WGS) entry which is preliminary data.</text>
</comment>
<evidence type="ECO:0000259" key="6">
    <source>
        <dbReference type="PROSITE" id="PS51007"/>
    </source>
</evidence>
<evidence type="ECO:0000313" key="8">
    <source>
        <dbReference type="Proteomes" id="UP000317730"/>
    </source>
</evidence>
<evidence type="ECO:0000256" key="3">
    <source>
        <dbReference type="ARBA" id="ARBA00023004"/>
    </source>
</evidence>
<dbReference type="RefSeq" id="WP_141375069.1">
    <property type="nucleotide sequence ID" value="NZ_BAPL01000015.1"/>
</dbReference>
<dbReference type="Gene3D" id="1.10.760.10">
    <property type="entry name" value="Cytochrome c-like domain"/>
    <property type="match status" value="1"/>
</dbReference>
<evidence type="ECO:0000256" key="5">
    <source>
        <dbReference type="SAM" id="SignalP"/>
    </source>
</evidence>
<feature type="domain" description="Cytochrome c" evidence="6">
    <location>
        <begin position="25"/>
        <end position="118"/>
    </location>
</feature>
<sequence>MKNAIRQYAMVSALVCAGAVTGGQAMAADGQQLYNATCGLCHQVGATGVPGQFPPLKGRIDQIAATPEGKTYLAHVLLNGLSGSIKAGGQSYMGYMPAFAAQSDETLAAILTYVASLGETKPAPTFSADDIKAARTGGPLAPTAILDERNKLNAAHPVP</sequence>
<dbReference type="PANTHER" id="PTHR35008:SF4">
    <property type="entry name" value="BLL4482 PROTEIN"/>
    <property type="match status" value="1"/>
</dbReference>
<evidence type="ECO:0000313" key="7">
    <source>
        <dbReference type="EMBL" id="GEB85136.1"/>
    </source>
</evidence>
<dbReference type="EMBL" id="BJMV01000003">
    <property type="protein sequence ID" value="GEB85136.1"/>
    <property type="molecule type" value="Genomic_DNA"/>
</dbReference>
<reference evidence="7 8" key="1">
    <citation type="submission" date="2019-06" db="EMBL/GenBank/DDBJ databases">
        <title>Whole genome shotgun sequence of Acetobacter peroxydans NBRC 13755.</title>
        <authorList>
            <person name="Hosoyama A."/>
            <person name="Uohara A."/>
            <person name="Ohji S."/>
            <person name="Ichikawa N."/>
        </authorList>
    </citation>
    <scope>NUCLEOTIDE SEQUENCE [LARGE SCALE GENOMIC DNA]</scope>
    <source>
        <strain evidence="7 8">NBRC 13755</strain>
    </source>
</reference>
<keyword evidence="8" id="KW-1185">Reference proteome</keyword>
<dbReference type="GO" id="GO:0009055">
    <property type="term" value="F:electron transfer activity"/>
    <property type="evidence" value="ECO:0007669"/>
    <property type="project" value="InterPro"/>
</dbReference>
<name>A0A4Y3TRY0_9PROT</name>
<keyword evidence="5" id="KW-0732">Signal</keyword>
<evidence type="ECO:0000256" key="2">
    <source>
        <dbReference type="ARBA" id="ARBA00022723"/>
    </source>
</evidence>
<evidence type="ECO:0000256" key="1">
    <source>
        <dbReference type="ARBA" id="ARBA00022617"/>
    </source>
</evidence>
<keyword evidence="3 4" id="KW-0408">Iron</keyword>
<keyword evidence="2 4" id="KW-0479">Metal-binding</keyword>
<protein>
    <recommendedName>
        <fullName evidence="6">Cytochrome c domain-containing protein</fullName>
    </recommendedName>
</protein>
<dbReference type="AlphaFoldDB" id="A0A4Y3TRY0"/>
<dbReference type="OrthoDB" id="70223at2"/>
<dbReference type="Proteomes" id="UP000317730">
    <property type="component" value="Unassembled WGS sequence"/>
</dbReference>
<gene>
    <name evidence="7" type="ORF">APE01nite_09330</name>
</gene>
<dbReference type="PROSITE" id="PS51007">
    <property type="entry name" value="CYTC"/>
    <property type="match status" value="1"/>
</dbReference>
<dbReference type="InterPro" id="IPR036909">
    <property type="entry name" value="Cyt_c-like_dom_sf"/>
</dbReference>
<proteinExistence type="predicted"/>
<dbReference type="GO" id="GO:0020037">
    <property type="term" value="F:heme binding"/>
    <property type="evidence" value="ECO:0007669"/>
    <property type="project" value="InterPro"/>
</dbReference>
<organism evidence="7 8">
    <name type="scientific">Acetobacter peroxydans</name>
    <dbReference type="NCBI Taxonomy" id="104098"/>
    <lineage>
        <taxon>Bacteria</taxon>
        <taxon>Pseudomonadati</taxon>
        <taxon>Pseudomonadota</taxon>
        <taxon>Alphaproteobacteria</taxon>
        <taxon>Acetobacterales</taxon>
        <taxon>Acetobacteraceae</taxon>
        <taxon>Acetobacter</taxon>
    </lineage>
</organism>
<keyword evidence="1 4" id="KW-0349">Heme</keyword>
<dbReference type="SUPFAM" id="SSF46626">
    <property type="entry name" value="Cytochrome c"/>
    <property type="match status" value="1"/>
</dbReference>
<dbReference type="GO" id="GO:0046872">
    <property type="term" value="F:metal ion binding"/>
    <property type="evidence" value="ECO:0007669"/>
    <property type="project" value="UniProtKB-KW"/>
</dbReference>